<dbReference type="SUPFAM" id="SSF48498">
    <property type="entry name" value="Tetracyclin repressor-like, C-terminal domain"/>
    <property type="match status" value="2"/>
</dbReference>
<dbReference type="Gene3D" id="1.10.10.60">
    <property type="entry name" value="Homeodomain-like"/>
    <property type="match status" value="2"/>
</dbReference>
<organism evidence="4 5">
    <name type="scientific">Desulfotignum phosphitoxidans DSM 13687</name>
    <dbReference type="NCBI Taxonomy" id="1286635"/>
    <lineage>
        <taxon>Bacteria</taxon>
        <taxon>Pseudomonadati</taxon>
        <taxon>Thermodesulfobacteriota</taxon>
        <taxon>Desulfobacteria</taxon>
        <taxon>Desulfobacterales</taxon>
        <taxon>Desulfobacteraceae</taxon>
        <taxon>Desulfotignum</taxon>
    </lineage>
</organism>
<keyword evidence="5" id="KW-1185">Reference proteome</keyword>
<accession>S0G5L6</accession>
<evidence type="ECO:0000256" key="2">
    <source>
        <dbReference type="PROSITE-ProRule" id="PRU00335"/>
    </source>
</evidence>
<sequence>MENKNGKKQAILRAAQEIFAEKGLANATISEIAKKADVVDSIIYHYFTNKQDLLFSSIEELIEKSHEELLFHFKGLWGPVSQLGKMVWFHLYENDFSSGDARKMKNLLFECRSNKDYYSHSGYKALQRYAGVMLDILKKGVKEKYFREDLEINITRDMIFGFLDEESLSCLAYREIDETLPDFESIMSLIMAMIGIDTDGMNPVMNLEVAAAVKNNRNGKAERVSEAAVSIFARKGHRKTTMLEIAEHAGVAEGTIYEYFKNKQELLFSIPRNKFLSYQLQLKGVFASKDPLEKLRSFVWEYFRIFSSDSDFLMIFLCDIKLNKRFYNTEAFGAFLDTSEILYDILDEGKTCGVFRQDLSNRVFRNLFLGAFSHLCIRWFVLERVSPIRMMSELASVTNLLCRAVVPKSEKIIDG</sequence>
<dbReference type="PROSITE" id="PS50977">
    <property type="entry name" value="HTH_TETR_2"/>
    <property type="match status" value="2"/>
</dbReference>
<feature type="DNA-binding region" description="H-T-H motif" evidence="2">
    <location>
        <begin position="241"/>
        <end position="260"/>
    </location>
</feature>
<dbReference type="InterPro" id="IPR001647">
    <property type="entry name" value="HTH_TetR"/>
</dbReference>
<reference evidence="4 5" key="1">
    <citation type="journal article" date="2013" name="Genome Announc.">
        <title>Draft Genome Sequence of Desulfotignum phosphitoxidans DSM 13687 Strain FiPS-3.</title>
        <authorList>
            <person name="Poehlein A."/>
            <person name="Daniel R."/>
            <person name="Simeonova D.D."/>
        </authorList>
    </citation>
    <scope>NUCLEOTIDE SEQUENCE [LARGE SCALE GENOMIC DNA]</scope>
    <source>
        <strain evidence="4 5">DSM 13687</strain>
    </source>
</reference>
<dbReference type="PATRIC" id="fig|1286635.3.peg.2421"/>
<dbReference type="AlphaFoldDB" id="S0G5L6"/>
<dbReference type="SUPFAM" id="SSF46689">
    <property type="entry name" value="Homeodomain-like"/>
    <property type="match status" value="2"/>
</dbReference>
<dbReference type="PANTHER" id="PTHR43479:SF11">
    <property type="entry name" value="ACREF_ENVCD OPERON REPRESSOR-RELATED"/>
    <property type="match status" value="1"/>
</dbReference>
<dbReference type="InterPro" id="IPR009057">
    <property type="entry name" value="Homeodomain-like_sf"/>
</dbReference>
<dbReference type="OrthoDB" id="5416719at2"/>
<feature type="domain" description="HTH tetR-type" evidence="3">
    <location>
        <begin position="5"/>
        <end position="65"/>
    </location>
</feature>
<evidence type="ECO:0000256" key="1">
    <source>
        <dbReference type="ARBA" id="ARBA00023125"/>
    </source>
</evidence>
<dbReference type="Pfam" id="PF08359">
    <property type="entry name" value="TetR_C_4"/>
    <property type="match status" value="2"/>
</dbReference>
<name>S0G5L6_9BACT</name>
<dbReference type="PANTHER" id="PTHR43479">
    <property type="entry name" value="ACREF/ENVCD OPERON REPRESSOR-RELATED"/>
    <property type="match status" value="1"/>
</dbReference>
<dbReference type="InterPro" id="IPR036271">
    <property type="entry name" value="Tet_transcr_reg_TetR-rel_C_sf"/>
</dbReference>
<dbReference type="EMBL" id="APJX01000004">
    <property type="protein sequence ID" value="EMS79817.1"/>
    <property type="molecule type" value="Genomic_DNA"/>
</dbReference>
<proteinExistence type="predicted"/>
<feature type="domain" description="HTH tetR-type" evidence="3">
    <location>
        <begin position="218"/>
        <end position="278"/>
    </location>
</feature>
<dbReference type="Proteomes" id="UP000014216">
    <property type="component" value="Unassembled WGS sequence"/>
</dbReference>
<evidence type="ECO:0000313" key="5">
    <source>
        <dbReference type="Proteomes" id="UP000014216"/>
    </source>
</evidence>
<dbReference type="PRINTS" id="PR00455">
    <property type="entry name" value="HTHTETR"/>
</dbReference>
<protein>
    <submittedName>
        <fullName evidence="4">Transcriptional regulator, TetR family</fullName>
    </submittedName>
</protein>
<evidence type="ECO:0000259" key="3">
    <source>
        <dbReference type="PROSITE" id="PS50977"/>
    </source>
</evidence>
<dbReference type="GO" id="GO:0003677">
    <property type="term" value="F:DNA binding"/>
    <property type="evidence" value="ECO:0007669"/>
    <property type="project" value="UniProtKB-UniRule"/>
</dbReference>
<dbReference type="Pfam" id="PF00440">
    <property type="entry name" value="TetR_N"/>
    <property type="match status" value="2"/>
</dbReference>
<evidence type="ECO:0000313" key="4">
    <source>
        <dbReference type="EMBL" id="EMS79817.1"/>
    </source>
</evidence>
<dbReference type="RefSeq" id="WP_006966101.1">
    <property type="nucleotide sequence ID" value="NZ_APJX01000004.1"/>
</dbReference>
<dbReference type="Gene3D" id="1.10.357.10">
    <property type="entry name" value="Tetracycline Repressor, domain 2"/>
    <property type="match status" value="2"/>
</dbReference>
<keyword evidence="1 2" id="KW-0238">DNA-binding</keyword>
<dbReference type="InterPro" id="IPR050624">
    <property type="entry name" value="HTH-type_Tx_Regulator"/>
</dbReference>
<dbReference type="InterPro" id="IPR013570">
    <property type="entry name" value="Tscrpt_reg_YsiA_C"/>
</dbReference>
<gene>
    <name evidence="4" type="ORF">Dpo_4c03690</name>
</gene>
<feature type="DNA-binding region" description="H-T-H motif" evidence="2">
    <location>
        <begin position="28"/>
        <end position="47"/>
    </location>
</feature>
<comment type="caution">
    <text evidence="4">The sequence shown here is derived from an EMBL/GenBank/DDBJ whole genome shotgun (WGS) entry which is preliminary data.</text>
</comment>